<reference evidence="16" key="1">
    <citation type="submission" date="2016-04" db="UniProtKB">
        <authorList>
            <consortium name="WormBaseParasite"/>
        </authorList>
    </citation>
    <scope>IDENTIFICATION</scope>
</reference>
<dbReference type="Pfam" id="PF18035">
    <property type="entry name" value="Bap31_Bap29_C"/>
    <property type="match status" value="1"/>
</dbReference>
<dbReference type="Pfam" id="PF05529">
    <property type="entry name" value="Bap31"/>
    <property type="match status" value="1"/>
</dbReference>
<evidence type="ECO:0000256" key="8">
    <source>
        <dbReference type="ARBA" id="ARBA00023157"/>
    </source>
</evidence>
<dbReference type="SUPFAM" id="SSF68906">
    <property type="entry name" value="SAP domain"/>
    <property type="match status" value="1"/>
</dbReference>
<evidence type="ECO:0000256" key="9">
    <source>
        <dbReference type="ARBA" id="ARBA00032923"/>
    </source>
</evidence>
<keyword evidence="5" id="KW-0808">Transferase</keyword>
<sequence>MKGYILCLFFLTLTQAARKDDCEVCIKVLSDVLASMDSKDKSDHNKIAEAVREHCGGLKGKENKLCFYIGALPESATSIMNEVSKPLSWSMPPEKVCEKLRAKDAQICELKYDKAIDWKTVDLKKMRVKQLKKILEDWGESCKGCTEKSEYIKKIEELKPKSIKMNALNCSRDYGLEISQFLKTDGLIASSMAGALPRRITKETQRLMADPVPGISAIPDDNNARYFHVIIAGPEGSPFAGGVFKLELFLPEEYPMAAPKVRFMTKIYHPNIDKLGRICLDILKDKWSPALQIRTVLLSIQALLSAPNPDDPLVADVAEQWKHNKVDAIRIAKEWTRLHANGQWSKLFRSRLILWIEKHGNVVYVAALCILLLLFSDAIREVNKYSNEISSDSLARHTADTETSIHMRLFRAQRNLYISGFALLLFLVIKRISALLIRVSQLQAAAEAALKQAESANKAAKNLMGSEGQREKELERQLEEMSKELKKMQADRDAVVSQAKGLQNEYDALTEKLADLDKKV</sequence>
<dbReference type="FunFam" id="3.10.110.10:FF:000015">
    <property type="entry name" value="Ubiquitin-conjugating enzyme E2 N"/>
    <property type="match status" value="1"/>
</dbReference>
<dbReference type="InterPro" id="IPR023313">
    <property type="entry name" value="UBQ-conjugating_AS"/>
</dbReference>
<evidence type="ECO:0000256" key="4">
    <source>
        <dbReference type="ARBA" id="ARBA00022525"/>
    </source>
</evidence>
<keyword evidence="6 13" id="KW-0732">Signal</keyword>
<evidence type="ECO:0000259" key="14">
    <source>
        <dbReference type="PROSITE" id="PS50127"/>
    </source>
</evidence>
<keyword evidence="11" id="KW-0175">Coiled coil</keyword>
<dbReference type="PROSITE" id="PS50127">
    <property type="entry name" value="UBC_2"/>
    <property type="match status" value="1"/>
</dbReference>
<dbReference type="InterPro" id="IPR041672">
    <property type="entry name" value="Bap31/Bap29_C"/>
</dbReference>
<comment type="subcellular location">
    <subcellularLocation>
        <location evidence="1">Secreted</location>
    </subcellularLocation>
</comment>
<dbReference type="SUPFAM" id="SSF54495">
    <property type="entry name" value="UBC-like"/>
    <property type="match status" value="1"/>
</dbReference>
<dbReference type="FunFam" id="1.10.225.10:FF:000003">
    <property type="entry name" value="Mesencephalic astrocyte-derived neurotrophic factor"/>
    <property type="match status" value="1"/>
</dbReference>
<dbReference type="GO" id="GO:0005615">
    <property type="term" value="C:extracellular space"/>
    <property type="evidence" value="ECO:0007669"/>
    <property type="project" value="TreeGrafter"/>
</dbReference>
<dbReference type="GO" id="GO:0031372">
    <property type="term" value="C:UBC13-MMS2 complex"/>
    <property type="evidence" value="ECO:0007669"/>
    <property type="project" value="UniProtKB-ARBA"/>
</dbReference>
<evidence type="ECO:0000256" key="10">
    <source>
        <dbReference type="PROSITE-ProRule" id="PRU10133"/>
    </source>
</evidence>
<evidence type="ECO:0000256" key="6">
    <source>
        <dbReference type="ARBA" id="ARBA00022729"/>
    </source>
</evidence>
<feature type="active site" description="Glycyl thioester intermediate" evidence="10">
    <location>
        <position position="279"/>
    </location>
</feature>
<dbReference type="Gene3D" id="1.20.5.110">
    <property type="match status" value="1"/>
</dbReference>
<dbReference type="GO" id="GO:0005783">
    <property type="term" value="C:endoplasmic reticulum"/>
    <property type="evidence" value="ECO:0007669"/>
    <property type="project" value="TreeGrafter"/>
</dbReference>
<dbReference type="InterPro" id="IPR045333">
    <property type="entry name" value="ARMET-like"/>
</dbReference>
<dbReference type="Pfam" id="PF10208">
    <property type="entry name" value="ARMET_C"/>
    <property type="match status" value="1"/>
</dbReference>
<feature type="chain" id="PRO_5007631500" description="Mesencephalic astrocyte-derived neurotrophic factor homolog" evidence="13">
    <location>
        <begin position="17"/>
        <end position="520"/>
    </location>
</feature>
<dbReference type="SMART" id="SM00212">
    <property type="entry name" value="UBCc"/>
    <property type="match status" value="1"/>
</dbReference>
<evidence type="ECO:0000313" key="15">
    <source>
        <dbReference type="Proteomes" id="UP000046393"/>
    </source>
</evidence>
<evidence type="ECO:0000256" key="13">
    <source>
        <dbReference type="SAM" id="SignalP"/>
    </source>
</evidence>
<dbReference type="GO" id="GO:0071542">
    <property type="term" value="P:dopaminergic neuron differentiation"/>
    <property type="evidence" value="ECO:0007669"/>
    <property type="project" value="TreeGrafter"/>
</dbReference>
<dbReference type="Pfam" id="PF00179">
    <property type="entry name" value="UQ_con"/>
    <property type="match status" value="1"/>
</dbReference>
<feature type="transmembrane region" description="Helical" evidence="12">
    <location>
        <begin position="416"/>
        <end position="437"/>
    </location>
</feature>
<dbReference type="AlphaFoldDB" id="A0A158R4A0"/>
<proteinExistence type="inferred from homology"/>
<evidence type="ECO:0000313" key="16">
    <source>
        <dbReference type="WBParaSite" id="SMUV_0000279201-mRNA-1"/>
    </source>
</evidence>
<keyword evidence="12" id="KW-1133">Transmembrane helix</keyword>
<dbReference type="InterPro" id="IPR000608">
    <property type="entry name" value="UBC"/>
</dbReference>
<dbReference type="PROSITE" id="PS00183">
    <property type="entry name" value="UBC_1"/>
    <property type="match status" value="1"/>
</dbReference>
<dbReference type="CDD" id="cd23813">
    <property type="entry name" value="UBCc_UBE2N"/>
    <property type="match status" value="1"/>
</dbReference>
<keyword evidence="7" id="KW-0833">Ubl conjugation pathway</keyword>
<evidence type="ECO:0000256" key="11">
    <source>
        <dbReference type="SAM" id="Coils"/>
    </source>
</evidence>
<dbReference type="Proteomes" id="UP000046393">
    <property type="component" value="Unplaced"/>
</dbReference>
<dbReference type="GO" id="GO:0016740">
    <property type="term" value="F:transferase activity"/>
    <property type="evidence" value="ECO:0007669"/>
    <property type="project" value="UniProtKB-KW"/>
</dbReference>
<dbReference type="Gene3D" id="1.10.225.10">
    <property type="entry name" value="Saposin-like"/>
    <property type="match status" value="1"/>
</dbReference>
<dbReference type="Gene3D" id="3.10.110.10">
    <property type="entry name" value="Ubiquitin Conjugating Enzyme"/>
    <property type="match status" value="1"/>
</dbReference>
<keyword evidence="4" id="KW-0964">Secreted</keyword>
<keyword evidence="12" id="KW-0812">Transmembrane</keyword>
<feature type="signal peptide" evidence="13">
    <location>
        <begin position="1"/>
        <end position="16"/>
    </location>
</feature>
<evidence type="ECO:0000256" key="2">
    <source>
        <dbReference type="ARBA" id="ARBA00005617"/>
    </source>
</evidence>
<dbReference type="WBParaSite" id="SMUV_0000279201-mRNA-1">
    <property type="protein sequence ID" value="SMUV_0000279201-mRNA-1"/>
    <property type="gene ID" value="SMUV_0000279201"/>
</dbReference>
<organism evidence="15 16">
    <name type="scientific">Syphacia muris</name>
    <dbReference type="NCBI Taxonomy" id="451379"/>
    <lineage>
        <taxon>Eukaryota</taxon>
        <taxon>Metazoa</taxon>
        <taxon>Ecdysozoa</taxon>
        <taxon>Nematoda</taxon>
        <taxon>Chromadorea</taxon>
        <taxon>Rhabditida</taxon>
        <taxon>Spirurina</taxon>
        <taxon>Oxyuridomorpha</taxon>
        <taxon>Oxyuroidea</taxon>
        <taxon>Oxyuridae</taxon>
        <taxon>Syphacia</taxon>
    </lineage>
</organism>
<dbReference type="InterPro" id="IPR016135">
    <property type="entry name" value="UBQ-conjugating_enzyme/RWD"/>
</dbReference>
<keyword evidence="12" id="KW-0472">Membrane</keyword>
<dbReference type="Pfam" id="PF20145">
    <property type="entry name" value="ARMET_N"/>
    <property type="match status" value="1"/>
</dbReference>
<dbReference type="Gene3D" id="1.10.720.30">
    <property type="entry name" value="SAP domain"/>
    <property type="match status" value="1"/>
</dbReference>
<evidence type="ECO:0000256" key="12">
    <source>
        <dbReference type="SAM" id="Phobius"/>
    </source>
</evidence>
<dbReference type="GO" id="GO:0031175">
    <property type="term" value="P:neuron projection development"/>
    <property type="evidence" value="ECO:0007669"/>
    <property type="project" value="TreeGrafter"/>
</dbReference>
<comment type="similarity">
    <text evidence="2">Belongs to the ARMET family.</text>
</comment>
<keyword evidence="15" id="KW-1185">Reference proteome</keyword>
<evidence type="ECO:0000256" key="3">
    <source>
        <dbReference type="ARBA" id="ARBA00014267"/>
    </source>
</evidence>
<dbReference type="PANTHER" id="PTHR12990">
    <property type="entry name" value="ARMET-LIKE PROTEIN"/>
    <property type="match status" value="1"/>
</dbReference>
<feature type="coiled-coil region" evidence="11">
    <location>
        <begin position="439"/>
        <end position="519"/>
    </location>
</feature>
<accession>A0A158R4A0</accession>
<dbReference type="InterPro" id="IPR036361">
    <property type="entry name" value="SAP_dom_sf"/>
</dbReference>
<evidence type="ECO:0000256" key="5">
    <source>
        <dbReference type="ARBA" id="ARBA00022679"/>
    </source>
</evidence>
<feature type="transmembrane region" description="Helical" evidence="12">
    <location>
        <begin position="362"/>
        <end position="379"/>
    </location>
</feature>
<dbReference type="InterPro" id="IPR045332">
    <property type="entry name" value="ARMET_N"/>
</dbReference>
<dbReference type="GO" id="GO:0016567">
    <property type="term" value="P:protein ubiquitination"/>
    <property type="evidence" value="ECO:0007669"/>
    <property type="project" value="UniProtKB-ARBA"/>
</dbReference>
<evidence type="ECO:0000256" key="1">
    <source>
        <dbReference type="ARBA" id="ARBA00004613"/>
    </source>
</evidence>
<keyword evidence="8" id="KW-1015">Disulfide bond</keyword>
<feature type="domain" description="UBC core" evidence="14">
    <location>
        <begin position="195"/>
        <end position="341"/>
    </location>
</feature>
<protein>
    <recommendedName>
        <fullName evidence="3">Mesencephalic astrocyte-derived neurotrophic factor homolog</fullName>
    </recommendedName>
    <alternativeName>
        <fullName evidence="9">MANF/CDNF-like protein</fullName>
    </alternativeName>
</protein>
<dbReference type="STRING" id="451379.A0A158R4A0"/>
<name>A0A158R4A0_9BILA</name>
<evidence type="ECO:0000256" key="7">
    <source>
        <dbReference type="ARBA" id="ARBA00022786"/>
    </source>
</evidence>
<dbReference type="PANTHER" id="PTHR12990:SF5">
    <property type="entry name" value="MESENCEPHALIC ASTROCYTE-DERIVED NEUROTROPHIC FACTOR HOMOLOG"/>
    <property type="match status" value="1"/>
</dbReference>
<dbReference type="InterPro" id="IPR040463">
    <property type="entry name" value="BAP29/BAP31_N"/>
</dbReference>
<dbReference type="InterPro" id="IPR019345">
    <property type="entry name" value="ARMET_C"/>
</dbReference>